<protein>
    <submittedName>
        <fullName evidence="2">Acetyltransferase (GNAT) family</fullName>
    </submittedName>
</protein>
<dbReference type="GO" id="GO:0016747">
    <property type="term" value="F:acyltransferase activity, transferring groups other than amino-acyl groups"/>
    <property type="evidence" value="ECO:0007669"/>
    <property type="project" value="InterPro"/>
</dbReference>
<dbReference type="CDD" id="cd04301">
    <property type="entry name" value="NAT_SF"/>
    <property type="match status" value="1"/>
</dbReference>
<feature type="domain" description="N-acetyltransferase" evidence="1">
    <location>
        <begin position="13"/>
        <end position="201"/>
    </location>
</feature>
<dbReference type="SUPFAM" id="SSF55729">
    <property type="entry name" value="Acyl-CoA N-acyltransferases (Nat)"/>
    <property type="match status" value="1"/>
</dbReference>
<dbReference type="Gene3D" id="3.40.630.30">
    <property type="match status" value="1"/>
</dbReference>
<evidence type="ECO:0000313" key="3">
    <source>
        <dbReference type="Proteomes" id="UP000182498"/>
    </source>
</evidence>
<dbReference type="EMBL" id="FAUH01000016">
    <property type="protein sequence ID" value="CUU66923.1"/>
    <property type="molecule type" value="Genomic_DNA"/>
</dbReference>
<dbReference type="Pfam" id="PF00583">
    <property type="entry name" value="Acetyltransf_1"/>
    <property type="match status" value="1"/>
</dbReference>
<proteinExistence type="predicted"/>
<dbReference type="AlphaFoldDB" id="A0A0X2NN55"/>
<dbReference type="InterPro" id="IPR016181">
    <property type="entry name" value="Acyl_CoA_acyltransferase"/>
</dbReference>
<keyword evidence="2" id="KW-0808">Transferase</keyword>
<gene>
    <name evidence="2" type="ORF">CVAR292_02276</name>
</gene>
<organism evidence="2 3">
    <name type="scientific">Corynebacterium variabile</name>
    <dbReference type="NCBI Taxonomy" id="1727"/>
    <lineage>
        <taxon>Bacteria</taxon>
        <taxon>Bacillati</taxon>
        <taxon>Actinomycetota</taxon>
        <taxon>Actinomycetes</taxon>
        <taxon>Mycobacteriales</taxon>
        <taxon>Corynebacteriaceae</taxon>
        <taxon>Corynebacterium</taxon>
    </lineage>
</organism>
<evidence type="ECO:0000259" key="1">
    <source>
        <dbReference type="PROSITE" id="PS51186"/>
    </source>
</evidence>
<dbReference type="PROSITE" id="PS51186">
    <property type="entry name" value="GNAT"/>
    <property type="match status" value="1"/>
</dbReference>
<evidence type="ECO:0000313" key="2">
    <source>
        <dbReference type="EMBL" id="CUU66923.1"/>
    </source>
</evidence>
<name>A0A0X2NN55_9CORY</name>
<keyword evidence="3" id="KW-1185">Reference proteome</keyword>
<sequence length="203" mass="22400">MSTDRAENSDSTVEVRPAVVFEDVATLVGPKRSLTASVCFCLTYRLRNKEHNALHGTARGEKMRELCTLDPPPGVVAYQDGEPVGWAAVHPRAATSFAVNRRIPHLDDLAVWSLWCVRVRPGHRKQGITGKLIDGAVEHARANGAPAVEAYPVDNGGERVDMTMAYVGTRHMFEKAGFTVVAETDSVLDGFPRVLMRRNLRRH</sequence>
<dbReference type="RefSeq" id="WP_052302504.1">
    <property type="nucleotide sequence ID" value="NZ_FAUH01000016.1"/>
</dbReference>
<dbReference type="InterPro" id="IPR000182">
    <property type="entry name" value="GNAT_dom"/>
</dbReference>
<dbReference type="Proteomes" id="UP000182498">
    <property type="component" value="Unassembled WGS sequence"/>
</dbReference>
<reference evidence="3" key="1">
    <citation type="submission" date="2015-11" db="EMBL/GenBank/DDBJ databases">
        <authorList>
            <person name="Dugat-Bony E."/>
        </authorList>
    </citation>
    <scope>NUCLEOTIDE SEQUENCE [LARGE SCALE GENOMIC DNA]</scope>
    <source>
        <strain evidence="3">Mu292</strain>
    </source>
</reference>
<accession>A0A0X2NN55</accession>
<dbReference type="OrthoDB" id="3239945at2"/>